<accession>A0AAV0QFX3</accession>
<dbReference type="AlphaFoldDB" id="A0AAV0QFX3"/>
<proteinExistence type="predicted"/>
<dbReference type="InterPro" id="IPR001153">
    <property type="entry name" value="Barwin_dom"/>
</dbReference>
<feature type="chain" id="PRO_5043695737" description="Barwin domain-containing protein" evidence="1">
    <location>
        <begin position="17"/>
        <end position="155"/>
    </location>
</feature>
<dbReference type="GO" id="GO:0042742">
    <property type="term" value="P:defense response to bacterium"/>
    <property type="evidence" value="ECO:0007669"/>
    <property type="project" value="InterPro"/>
</dbReference>
<name>A0AAV0QFX3_9ROSI</name>
<comment type="caution">
    <text evidence="3">The sequence shown here is derived from an EMBL/GenBank/DDBJ whole genome shotgun (WGS) entry which is preliminary data.</text>
</comment>
<keyword evidence="1" id="KW-0732">Signal</keyword>
<feature type="domain" description="Barwin" evidence="2">
    <location>
        <begin position="89"/>
        <end position="155"/>
    </location>
</feature>
<reference evidence="3" key="1">
    <citation type="submission" date="2022-08" db="EMBL/GenBank/DDBJ databases">
        <authorList>
            <person name="Gutierrez-Valencia J."/>
        </authorList>
    </citation>
    <scope>NUCLEOTIDE SEQUENCE</scope>
</reference>
<feature type="signal peptide" evidence="1">
    <location>
        <begin position="1"/>
        <end position="16"/>
    </location>
</feature>
<evidence type="ECO:0000256" key="1">
    <source>
        <dbReference type="SAM" id="SignalP"/>
    </source>
</evidence>
<organism evidence="3 4">
    <name type="scientific">Linum tenue</name>
    <dbReference type="NCBI Taxonomy" id="586396"/>
    <lineage>
        <taxon>Eukaryota</taxon>
        <taxon>Viridiplantae</taxon>
        <taxon>Streptophyta</taxon>
        <taxon>Embryophyta</taxon>
        <taxon>Tracheophyta</taxon>
        <taxon>Spermatophyta</taxon>
        <taxon>Magnoliopsida</taxon>
        <taxon>eudicotyledons</taxon>
        <taxon>Gunneridae</taxon>
        <taxon>Pentapetalae</taxon>
        <taxon>rosids</taxon>
        <taxon>fabids</taxon>
        <taxon>Malpighiales</taxon>
        <taxon>Linaceae</taxon>
        <taxon>Linum</taxon>
    </lineage>
</organism>
<dbReference type="GO" id="GO:0050832">
    <property type="term" value="P:defense response to fungus"/>
    <property type="evidence" value="ECO:0007669"/>
    <property type="project" value="InterPro"/>
</dbReference>
<dbReference type="Proteomes" id="UP001154282">
    <property type="component" value="Unassembled WGS sequence"/>
</dbReference>
<dbReference type="Pfam" id="PF00967">
    <property type="entry name" value="Barwin"/>
    <property type="match status" value="1"/>
</dbReference>
<evidence type="ECO:0000313" key="3">
    <source>
        <dbReference type="EMBL" id="CAI0543830.1"/>
    </source>
</evidence>
<evidence type="ECO:0000313" key="4">
    <source>
        <dbReference type="Proteomes" id="UP001154282"/>
    </source>
</evidence>
<keyword evidence="4" id="KW-1185">Reference proteome</keyword>
<gene>
    <name evidence="3" type="ORF">LITE_LOCUS42965</name>
</gene>
<protein>
    <recommendedName>
        <fullName evidence="2">Barwin domain-containing protein</fullName>
    </recommendedName>
</protein>
<sequence>MESLLVLLLLLVAVAGQLITQSSSAFPPERSDHWCGKLTDGTWGACDRANGRCCGLWGYCGDGDLYCDWMHCTNYCPSPPTPPPPASGGAGTGGTAVVVTNLGVGGVHHEVKVRVVREGDNEGLELDVDTFNKLDIDGRKGVPESSSVEYQFESC</sequence>
<evidence type="ECO:0000259" key="2">
    <source>
        <dbReference type="Pfam" id="PF00967"/>
    </source>
</evidence>
<dbReference type="EMBL" id="CAMGYJ010000009">
    <property type="protein sequence ID" value="CAI0543830.1"/>
    <property type="molecule type" value="Genomic_DNA"/>
</dbReference>